<evidence type="ECO:0000256" key="1">
    <source>
        <dbReference type="SAM" id="MobiDB-lite"/>
    </source>
</evidence>
<sequence length="114" mass="13417">MELQGRQRFELCLHSCWGSNLQLSHPETEETVEDRAWSLSSFLLKQTSYSQDILEMLMNTLNRDTPEVDLHSRLEVQLVQRRNIKTDEKVQTQKIQNQVQFDRPPMRLLSPSSC</sequence>
<evidence type="ECO:0000313" key="2">
    <source>
        <dbReference type="EMBL" id="CAJ1079812.1"/>
    </source>
</evidence>
<organism evidence="2 3">
    <name type="scientific">Xyrichtys novacula</name>
    <name type="common">Pearly razorfish</name>
    <name type="synonym">Hemipteronotus novacula</name>
    <dbReference type="NCBI Taxonomy" id="13765"/>
    <lineage>
        <taxon>Eukaryota</taxon>
        <taxon>Metazoa</taxon>
        <taxon>Chordata</taxon>
        <taxon>Craniata</taxon>
        <taxon>Vertebrata</taxon>
        <taxon>Euteleostomi</taxon>
        <taxon>Actinopterygii</taxon>
        <taxon>Neopterygii</taxon>
        <taxon>Teleostei</taxon>
        <taxon>Neoteleostei</taxon>
        <taxon>Acanthomorphata</taxon>
        <taxon>Eupercaria</taxon>
        <taxon>Labriformes</taxon>
        <taxon>Labridae</taxon>
        <taxon>Xyrichtys</taxon>
    </lineage>
</organism>
<dbReference type="Proteomes" id="UP001178508">
    <property type="component" value="Chromosome 18"/>
</dbReference>
<evidence type="ECO:0000313" key="3">
    <source>
        <dbReference type="Proteomes" id="UP001178508"/>
    </source>
</evidence>
<keyword evidence="3" id="KW-1185">Reference proteome</keyword>
<reference evidence="2" key="1">
    <citation type="submission" date="2023-08" db="EMBL/GenBank/DDBJ databases">
        <authorList>
            <person name="Alioto T."/>
            <person name="Alioto T."/>
            <person name="Gomez Garrido J."/>
        </authorList>
    </citation>
    <scope>NUCLEOTIDE SEQUENCE</scope>
</reference>
<name>A0AAV1H1I2_XYRNO</name>
<feature type="region of interest" description="Disordered" evidence="1">
    <location>
        <begin position="87"/>
        <end position="114"/>
    </location>
</feature>
<gene>
    <name evidence="2" type="ORF">XNOV1_A038117</name>
</gene>
<dbReference type="EMBL" id="OY660881">
    <property type="protein sequence ID" value="CAJ1079812.1"/>
    <property type="molecule type" value="Genomic_DNA"/>
</dbReference>
<proteinExistence type="predicted"/>
<dbReference type="AlphaFoldDB" id="A0AAV1H1I2"/>
<protein>
    <submittedName>
        <fullName evidence="2">Uncharacterized protein</fullName>
    </submittedName>
</protein>
<accession>A0AAV1H1I2</accession>